<dbReference type="InterPro" id="IPR009057">
    <property type="entry name" value="Homeodomain-like_sf"/>
</dbReference>
<dbReference type="PRINTS" id="PR00032">
    <property type="entry name" value="HTHARAC"/>
</dbReference>
<evidence type="ECO:0000256" key="2">
    <source>
        <dbReference type="ARBA" id="ARBA00023125"/>
    </source>
</evidence>
<dbReference type="GO" id="GO:0003700">
    <property type="term" value="F:DNA-binding transcription factor activity"/>
    <property type="evidence" value="ECO:0007669"/>
    <property type="project" value="InterPro"/>
</dbReference>
<dbReference type="PROSITE" id="PS00041">
    <property type="entry name" value="HTH_ARAC_FAMILY_1"/>
    <property type="match status" value="1"/>
</dbReference>
<dbReference type="Gene3D" id="2.60.120.10">
    <property type="entry name" value="Jelly Rolls"/>
    <property type="match status" value="1"/>
</dbReference>
<dbReference type="InterPro" id="IPR003313">
    <property type="entry name" value="AraC-bd"/>
</dbReference>
<gene>
    <name evidence="5" type="ORF">CSTERTH_10945</name>
</gene>
<dbReference type="OrthoDB" id="9801721at2"/>
<dbReference type="PANTHER" id="PTHR43280:SF28">
    <property type="entry name" value="HTH-TYPE TRANSCRIPTIONAL ACTIVATOR RHAS"/>
    <property type="match status" value="1"/>
</dbReference>
<dbReference type="GO" id="GO:0043565">
    <property type="term" value="F:sequence-specific DNA binding"/>
    <property type="evidence" value="ECO:0007669"/>
    <property type="project" value="InterPro"/>
</dbReference>
<keyword evidence="2" id="KW-0238">DNA-binding</keyword>
<dbReference type="Pfam" id="PF02311">
    <property type="entry name" value="AraC_binding"/>
    <property type="match status" value="1"/>
</dbReference>
<protein>
    <submittedName>
        <fullName evidence="5">AraC family transcriptional regulator</fullName>
    </submittedName>
</protein>
<accession>A0A1B1YFH1</accession>
<evidence type="ECO:0000259" key="4">
    <source>
        <dbReference type="PROSITE" id="PS01124"/>
    </source>
</evidence>
<dbReference type="SUPFAM" id="SSF51215">
    <property type="entry name" value="Regulatory protein AraC"/>
    <property type="match status" value="1"/>
</dbReference>
<evidence type="ECO:0000256" key="1">
    <source>
        <dbReference type="ARBA" id="ARBA00023015"/>
    </source>
</evidence>
<keyword evidence="1" id="KW-0805">Transcription regulation</keyword>
<dbReference type="EMBL" id="CP014672">
    <property type="protein sequence ID" value="ANW99508.1"/>
    <property type="molecule type" value="Genomic_DNA"/>
</dbReference>
<dbReference type="AlphaFoldDB" id="A0A1B1YFH1"/>
<dbReference type="SMART" id="SM00342">
    <property type="entry name" value="HTH_ARAC"/>
    <property type="match status" value="1"/>
</dbReference>
<dbReference type="PROSITE" id="PS01124">
    <property type="entry name" value="HTH_ARAC_FAMILY_2"/>
    <property type="match status" value="1"/>
</dbReference>
<name>A0A1B1YFH1_THEST</name>
<dbReference type="InterPro" id="IPR018060">
    <property type="entry name" value="HTH_AraC"/>
</dbReference>
<dbReference type="RefSeq" id="WP_015359913.1">
    <property type="nucleotide sequence ID" value="NZ_CP014672.1"/>
</dbReference>
<dbReference type="InterPro" id="IPR020449">
    <property type="entry name" value="Tscrpt_reg_AraC-type_HTH"/>
</dbReference>
<dbReference type="InterPro" id="IPR037923">
    <property type="entry name" value="HTH-like"/>
</dbReference>
<reference evidence="5 6" key="1">
    <citation type="submission" date="2016-02" db="EMBL/GenBank/DDBJ databases">
        <title>Comparison of Clostridium stercorarium subspecies using comparative genomics and transcriptomics.</title>
        <authorList>
            <person name="Schellenberg J."/>
            <person name="Thallinger G."/>
            <person name="Levin D.B."/>
            <person name="Zhang X."/>
            <person name="Alvare G."/>
            <person name="Fristensky B."/>
            <person name="Sparling R."/>
        </authorList>
    </citation>
    <scope>NUCLEOTIDE SEQUENCE [LARGE SCALE GENOMIC DNA]</scope>
    <source>
        <strain evidence="5 6">DSM 2910</strain>
    </source>
</reference>
<organism evidence="5 6">
    <name type="scientific">Thermoclostridium stercorarium subsp. thermolacticum DSM 2910</name>
    <dbReference type="NCBI Taxonomy" id="1121336"/>
    <lineage>
        <taxon>Bacteria</taxon>
        <taxon>Bacillati</taxon>
        <taxon>Bacillota</taxon>
        <taxon>Clostridia</taxon>
        <taxon>Eubacteriales</taxon>
        <taxon>Oscillospiraceae</taxon>
        <taxon>Thermoclostridium</taxon>
    </lineage>
</organism>
<evidence type="ECO:0000313" key="6">
    <source>
        <dbReference type="Proteomes" id="UP000092971"/>
    </source>
</evidence>
<dbReference type="InterPro" id="IPR014710">
    <property type="entry name" value="RmlC-like_jellyroll"/>
</dbReference>
<dbReference type="Pfam" id="PF12833">
    <property type="entry name" value="HTH_18"/>
    <property type="match status" value="1"/>
</dbReference>
<proteinExistence type="predicted"/>
<dbReference type="SUPFAM" id="SSF46689">
    <property type="entry name" value="Homeodomain-like"/>
    <property type="match status" value="2"/>
</dbReference>
<evidence type="ECO:0000256" key="3">
    <source>
        <dbReference type="ARBA" id="ARBA00023163"/>
    </source>
</evidence>
<feature type="domain" description="HTH araC/xylS-type" evidence="4">
    <location>
        <begin position="181"/>
        <end position="279"/>
    </location>
</feature>
<evidence type="ECO:0000313" key="5">
    <source>
        <dbReference type="EMBL" id="ANW99508.1"/>
    </source>
</evidence>
<sequence>MKSCEELVAHESEYFIYYPSKTAQKMFLYPLYAGYFIYKSGYSLRRNSYDSFLIMYIQKGKLTLEYEGRTQDVTAGNFVFIDCYKPHAYYSDTGWESLWCHFDGVTARAHYESIVSRLGNSFFMPDPYPVLSKLSAIYNTFYSGDVIKEPLMSKYLNDILTAFHLYTPNSVLPRDYINVVEETISYINKNFARNINVEHLAERTGFSPYHFIRIFKKETGLTPYEYIVNVRINTAKYLLRNSRLSVKDICYSTGFSSESVFCSAFKRRLGVTPTEYRTMKGN</sequence>
<dbReference type="Proteomes" id="UP000092971">
    <property type="component" value="Chromosome"/>
</dbReference>
<dbReference type="PANTHER" id="PTHR43280">
    <property type="entry name" value="ARAC-FAMILY TRANSCRIPTIONAL REGULATOR"/>
    <property type="match status" value="1"/>
</dbReference>
<dbReference type="InterPro" id="IPR018062">
    <property type="entry name" value="HTH_AraC-typ_CS"/>
</dbReference>
<dbReference type="Gene3D" id="1.10.10.60">
    <property type="entry name" value="Homeodomain-like"/>
    <property type="match status" value="2"/>
</dbReference>
<keyword evidence="3" id="KW-0804">Transcription</keyword>